<evidence type="ECO:0000313" key="2">
    <source>
        <dbReference type="EMBL" id="TGD49396.1"/>
    </source>
</evidence>
<sequence length="67" mass="6446">MGWMQYRTPYSTCRIFPAVRSLSITASPCRGRGGRSWADEARRGGGGGGAGGGGGGRGGGGGAAGGG</sequence>
<keyword evidence="3" id="KW-1185">Reference proteome</keyword>
<proteinExistence type="predicted"/>
<dbReference type="Proteomes" id="UP000298196">
    <property type="component" value="Unassembled WGS sequence"/>
</dbReference>
<evidence type="ECO:0000256" key="1">
    <source>
        <dbReference type="SAM" id="MobiDB-lite"/>
    </source>
</evidence>
<dbReference type="AlphaFoldDB" id="A0A4Z0L174"/>
<evidence type="ECO:0000313" key="3">
    <source>
        <dbReference type="Proteomes" id="UP000298196"/>
    </source>
</evidence>
<gene>
    <name evidence="2" type="ORF">C9F07_26310</name>
</gene>
<feature type="compositionally biased region" description="Gly residues" evidence="1">
    <location>
        <begin position="44"/>
        <end position="67"/>
    </location>
</feature>
<accession>A0A4Z0L174</accession>
<feature type="non-terminal residue" evidence="2">
    <location>
        <position position="67"/>
    </location>
</feature>
<protein>
    <submittedName>
        <fullName evidence="2">Uncharacterized protein</fullName>
    </submittedName>
</protein>
<name>A0A4Z0L174_SALET</name>
<reference evidence="2 3" key="1">
    <citation type="submission" date="2018-03" db="EMBL/GenBank/DDBJ databases">
        <title>Non-Typhoidal Salmonella genome sequencing and assembly.</title>
        <authorList>
            <person name="Matchawe C."/>
        </authorList>
    </citation>
    <scope>NUCLEOTIDE SEQUENCE [LARGE SCALE GENOMIC DNA]</scope>
    <source>
        <strain evidence="2 3">22sa</strain>
    </source>
</reference>
<dbReference type="EMBL" id="PYKI01002641">
    <property type="protein sequence ID" value="TGD49396.1"/>
    <property type="molecule type" value="Genomic_DNA"/>
</dbReference>
<comment type="caution">
    <text evidence="2">The sequence shown here is derived from an EMBL/GenBank/DDBJ whole genome shotgun (WGS) entry which is preliminary data.</text>
</comment>
<feature type="region of interest" description="Disordered" evidence="1">
    <location>
        <begin position="27"/>
        <end position="67"/>
    </location>
</feature>
<organism evidence="2 3">
    <name type="scientific">Salmonella enterica subsp. enterica serovar Poona</name>
    <dbReference type="NCBI Taxonomy" id="436295"/>
    <lineage>
        <taxon>Bacteria</taxon>
        <taxon>Pseudomonadati</taxon>
        <taxon>Pseudomonadota</taxon>
        <taxon>Gammaproteobacteria</taxon>
        <taxon>Enterobacterales</taxon>
        <taxon>Enterobacteriaceae</taxon>
        <taxon>Salmonella</taxon>
    </lineage>
</organism>